<dbReference type="GeneID" id="63776838"/>
<dbReference type="RefSeq" id="XP_040714485.1">
    <property type="nucleotide sequence ID" value="XM_040860626.1"/>
</dbReference>
<accession>A0A1Y2DU01</accession>
<sequence>MRWGFANISIPNNHCEHIERRSSLFSVDHVHNHNDGSCSKSNPRPGLPPGAHLPSPRPGNAHGQNKSQAAQQHDSHRAYPDVPSFPGLRLDTHTHHSLALHHRGRHSSTINANGIIYTIPCPAEAIRPRGFRSTTIRTCCAAVPPGDYCGQDLLGHCPSIDAVVEVGFHVMGFDLGSCRGWGGAYCLGTGGACGIWRILSHHDTRLGRLQRMESVQSSLCRDVSQAQLIGGGRSSRQSFHIGVP</sequence>
<protein>
    <submittedName>
        <fullName evidence="2">Uncharacterized protein</fullName>
    </submittedName>
</protein>
<organism evidence="2 3">
    <name type="scientific">Pseudomassariella vexata</name>
    <dbReference type="NCBI Taxonomy" id="1141098"/>
    <lineage>
        <taxon>Eukaryota</taxon>
        <taxon>Fungi</taxon>
        <taxon>Dikarya</taxon>
        <taxon>Ascomycota</taxon>
        <taxon>Pezizomycotina</taxon>
        <taxon>Sordariomycetes</taxon>
        <taxon>Xylariomycetidae</taxon>
        <taxon>Amphisphaeriales</taxon>
        <taxon>Pseudomassariaceae</taxon>
        <taxon>Pseudomassariella</taxon>
    </lineage>
</organism>
<proteinExistence type="predicted"/>
<evidence type="ECO:0000313" key="3">
    <source>
        <dbReference type="Proteomes" id="UP000193689"/>
    </source>
</evidence>
<dbReference type="Proteomes" id="UP000193689">
    <property type="component" value="Unassembled WGS sequence"/>
</dbReference>
<evidence type="ECO:0000256" key="1">
    <source>
        <dbReference type="SAM" id="MobiDB-lite"/>
    </source>
</evidence>
<reference evidence="2 3" key="1">
    <citation type="submission" date="2016-07" db="EMBL/GenBank/DDBJ databases">
        <title>Pervasive Adenine N6-methylation of Active Genes in Fungi.</title>
        <authorList>
            <consortium name="DOE Joint Genome Institute"/>
            <person name="Mondo S.J."/>
            <person name="Dannebaum R.O."/>
            <person name="Kuo R.C."/>
            <person name="Labutti K."/>
            <person name="Haridas S."/>
            <person name="Kuo A."/>
            <person name="Salamov A."/>
            <person name="Ahrendt S.R."/>
            <person name="Lipzen A."/>
            <person name="Sullivan W."/>
            <person name="Andreopoulos W.B."/>
            <person name="Clum A."/>
            <person name="Lindquist E."/>
            <person name="Daum C."/>
            <person name="Ramamoorthy G.K."/>
            <person name="Gryganskyi A."/>
            <person name="Culley D."/>
            <person name="Magnuson J.K."/>
            <person name="James T.Y."/>
            <person name="O'Malley M.A."/>
            <person name="Stajich J.E."/>
            <person name="Spatafora J.W."/>
            <person name="Visel A."/>
            <person name="Grigoriev I.V."/>
        </authorList>
    </citation>
    <scope>NUCLEOTIDE SEQUENCE [LARGE SCALE GENOMIC DNA]</scope>
    <source>
        <strain evidence="2 3">CBS 129021</strain>
    </source>
</reference>
<gene>
    <name evidence="2" type="ORF">BCR38DRAFT_439379</name>
</gene>
<name>A0A1Y2DU01_9PEZI</name>
<evidence type="ECO:0000313" key="2">
    <source>
        <dbReference type="EMBL" id="ORY62649.1"/>
    </source>
</evidence>
<dbReference type="AlphaFoldDB" id="A0A1Y2DU01"/>
<dbReference type="InParanoid" id="A0A1Y2DU01"/>
<feature type="compositionally biased region" description="Polar residues" evidence="1">
    <location>
        <begin position="62"/>
        <end position="72"/>
    </location>
</feature>
<feature type="region of interest" description="Disordered" evidence="1">
    <location>
        <begin position="33"/>
        <end position="86"/>
    </location>
</feature>
<dbReference type="EMBL" id="MCFJ01000009">
    <property type="protein sequence ID" value="ORY62649.1"/>
    <property type="molecule type" value="Genomic_DNA"/>
</dbReference>
<keyword evidence="3" id="KW-1185">Reference proteome</keyword>
<comment type="caution">
    <text evidence="2">The sequence shown here is derived from an EMBL/GenBank/DDBJ whole genome shotgun (WGS) entry which is preliminary data.</text>
</comment>